<evidence type="ECO:0000256" key="1">
    <source>
        <dbReference type="SAM" id="MobiDB-lite"/>
    </source>
</evidence>
<keyword evidence="3" id="KW-1185">Reference proteome</keyword>
<evidence type="ECO:0000313" key="3">
    <source>
        <dbReference type="Proteomes" id="UP000299102"/>
    </source>
</evidence>
<organism evidence="2 3">
    <name type="scientific">Eumeta variegata</name>
    <name type="common">Bagworm moth</name>
    <name type="synonym">Eumeta japonica</name>
    <dbReference type="NCBI Taxonomy" id="151549"/>
    <lineage>
        <taxon>Eukaryota</taxon>
        <taxon>Metazoa</taxon>
        <taxon>Ecdysozoa</taxon>
        <taxon>Arthropoda</taxon>
        <taxon>Hexapoda</taxon>
        <taxon>Insecta</taxon>
        <taxon>Pterygota</taxon>
        <taxon>Neoptera</taxon>
        <taxon>Endopterygota</taxon>
        <taxon>Lepidoptera</taxon>
        <taxon>Glossata</taxon>
        <taxon>Ditrysia</taxon>
        <taxon>Tineoidea</taxon>
        <taxon>Psychidae</taxon>
        <taxon>Oiketicinae</taxon>
        <taxon>Eumeta</taxon>
    </lineage>
</organism>
<protein>
    <submittedName>
        <fullName evidence="2">Uncharacterized protein</fullName>
    </submittedName>
</protein>
<proteinExistence type="predicted"/>
<feature type="compositionally biased region" description="Basic and acidic residues" evidence="1">
    <location>
        <begin position="73"/>
        <end position="82"/>
    </location>
</feature>
<evidence type="ECO:0000313" key="2">
    <source>
        <dbReference type="EMBL" id="GBP22939.1"/>
    </source>
</evidence>
<reference evidence="2 3" key="1">
    <citation type="journal article" date="2019" name="Commun. Biol.">
        <title>The bagworm genome reveals a unique fibroin gene that provides high tensile strength.</title>
        <authorList>
            <person name="Kono N."/>
            <person name="Nakamura H."/>
            <person name="Ohtoshi R."/>
            <person name="Tomita M."/>
            <person name="Numata K."/>
            <person name="Arakawa K."/>
        </authorList>
    </citation>
    <scope>NUCLEOTIDE SEQUENCE [LARGE SCALE GENOMIC DNA]</scope>
</reference>
<dbReference type="Proteomes" id="UP000299102">
    <property type="component" value="Unassembled WGS sequence"/>
</dbReference>
<sequence length="175" mass="18602">MTTPLFPHRLMPPSMFKPSARRLQTLLSRASQDDGWLATVSDAPLPLHFIGGASVAHDTEQPSPQLTPARRSSKWDAAERHQSSRRPPHEPGCQDPEVIGEALTRAPVCRPEEHVVVKVARCGSAAGAPDQEVVRREASASAGSTSTSVNGLELTMCSASAAGCGELLREGSLSM</sequence>
<dbReference type="EMBL" id="BGZK01000145">
    <property type="protein sequence ID" value="GBP22939.1"/>
    <property type="molecule type" value="Genomic_DNA"/>
</dbReference>
<accession>A0A4C1U9E2</accession>
<comment type="caution">
    <text evidence="2">The sequence shown here is derived from an EMBL/GenBank/DDBJ whole genome shotgun (WGS) entry which is preliminary data.</text>
</comment>
<gene>
    <name evidence="2" type="ORF">EVAR_95339_1</name>
</gene>
<name>A0A4C1U9E2_EUMVA</name>
<dbReference type="AlphaFoldDB" id="A0A4C1U9E2"/>
<feature type="region of interest" description="Disordered" evidence="1">
    <location>
        <begin position="55"/>
        <end position="96"/>
    </location>
</feature>